<accession>A0A2R7Y505</accession>
<feature type="binding site" evidence="6 8">
    <location>
        <begin position="41"/>
        <end position="42"/>
    </location>
    <ligand>
        <name>3-methyl-2-oxobutanoate</name>
        <dbReference type="ChEBI" id="CHEBI:11851"/>
    </ligand>
</feature>
<evidence type="ECO:0000256" key="5">
    <source>
        <dbReference type="ARBA" id="ARBA00022993"/>
    </source>
</evidence>
<keyword evidence="6" id="KW-0963">Cytoplasm</keyword>
<dbReference type="GO" id="GO:0005737">
    <property type="term" value="C:cytoplasm"/>
    <property type="evidence" value="ECO:0007669"/>
    <property type="project" value="UniProtKB-SubCell"/>
</dbReference>
<dbReference type="InterPro" id="IPR015813">
    <property type="entry name" value="Pyrv/PenolPyrv_kinase-like_dom"/>
</dbReference>
<feature type="active site" description="Proton acceptor" evidence="6 7">
    <location>
        <position position="178"/>
    </location>
</feature>
<evidence type="ECO:0000256" key="7">
    <source>
        <dbReference type="PIRSR" id="PIRSR000388-1"/>
    </source>
</evidence>
<feature type="binding site" evidence="6 8">
    <location>
        <position position="80"/>
    </location>
    <ligand>
        <name>3-methyl-2-oxobutanoate</name>
        <dbReference type="ChEBI" id="CHEBI:11851"/>
    </ligand>
</feature>
<gene>
    <name evidence="6" type="primary">panB</name>
    <name evidence="10" type="ORF">B7O98_07175</name>
</gene>
<feature type="binding site" evidence="6 8">
    <location>
        <position position="109"/>
    </location>
    <ligand>
        <name>3-methyl-2-oxobutanoate</name>
        <dbReference type="ChEBI" id="CHEBI:11851"/>
    </ligand>
</feature>
<dbReference type="UniPathway" id="UPA00241"/>
<dbReference type="GO" id="GO:0003864">
    <property type="term" value="F:3-methyl-2-oxobutanoate hydroxymethyltransferase activity"/>
    <property type="evidence" value="ECO:0007669"/>
    <property type="project" value="UniProtKB-UniRule"/>
</dbReference>
<sequence>MPYDFIKKKKAGEKIAMVTAYSYYEALFADLAGIDGILVGDSLGMVVMGYKSTLPVTLNEIAHHLKAVLNAKPKSLVVADMPFLSYEVSKSEAVRNAGKMLKLGADAVKLEGGLEVVDKVEALIKAGIPVMGHVGLNPQRYLELGGYKLRGKKVDDALEIVESAKALEEAGAFSIVIEYTTAQVAEEITKLLKIPTICIGAGPWCDGQILVIYDLLGVNPEPPPFARRYSNLSEVVVNALKKYLDDVKKGSFPSEGEFWLMDENELKKFKEVISRKLGSGESKTS</sequence>
<proteinExistence type="inferred from homology"/>
<dbReference type="HAMAP" id="MF_00156">
    <property type="entry name" value="PanB"/>
    <property type="match status" value="1"/>
</dbReference>
<comment type="subcellular location">
    <subcellularLocation>
        <location evidence="6">Cytoplasm</location>
    </subcellularLocation>
</comment>
<dbReference type="GO" id="GO:0000287">
    <property type="term" value="F:magnesium ion binding"/>
    <property type="evidence" value="ECO:0007669"/>
    <property type="project" value="TreeGrafter"/>
</dbReference>
<evidence type="ECO:0000256" key="3">
    <source>
        <dbReference type="ARBA" id="ARBA00022679"/>
    </source>
</evidence>
<dbReference type="EC" id="2.1.2.11" evidence="6"/>
<dbReference type="GO" id="GO:0015937">
    <property type="term" value="P:coenzyme A biosynthetic process"/>
    <property type="evidence" value="ECO:0007669"/>
    <property type="project" value="UniProtKB-UniRule"/>
</dbReference>
<evidence type="ECO:0000256" key="2">
    <source>
        <dbReference type="ARBA" id="ARBA00008676"/>
    </source>
</evidence>
<feature type="binding site" evidence="6 9">
    <location>
        <position position="41"/>
    </location>
    <ligand>
        <name>Mg(2+)</name>
        <dbReference type="ChEBI" id="CHEBI:18420"/>
    </ligand>
</feature>
<keyword evidence="4 6" id="KW-0460">Magnesium</keyword>
<organism evidence="10 11">
    <name type="scientific">Zestosphaera tikiterensis</name>
    <dbReference type="NCBI Taxonomy" id="1973259"/>
    <lineage>
        <taxon>Archaea</taxon>
        <taxon>Thermoproteota</taxon>
        <taxon>Thermoprotei</taxon>
        <taxon>Desulfurococcales</taxon>
        <taxon>Desulfurococcaceae</taxon>
        <taxon>Zestosphaera</taxon>
    </lineage>
</organism>
<evidence type="ECO:0000256" key="8">
    <source>
        <dbReference type="PIRSR" id="PIRSR000388-2"/>
    </source>
</evidence>
<dbReference type="PANTHER" id="PTHR20881">
    <property type="entry name" value="3-METHYL-2-OXOBUTANOATE HYDROXYMETHYLTRANSFERASE"/>
    <property type="match status" value="1"/>
</dbReference>
<comment type="pathway">
    <text evidence="1">Cofactor biosynthesis; (R)-pantothenate biosynthesis; (R)-pantoate from 3-methyl-2-oxobutanoate: step 1/2.</text>
</comment>
<evidence type="ECO:0000256" key="1">
    <source>
        <dbReference type="ARBA" id="ARBA00005033"/>
    </source>
</evidence>
<dbReference type="GO" id="GO:0015940">
    <property type="term" value="P:pantothenate biosynthetic process"/>
    <property type="evidence" value="ECO:0007669"/>
    <property type="project" value="UniProtKB-UniRule"/>
</dbReference>
<dbReference type="GO" id="GO:0032259">
    <property type="term" value="P:methylation"/>
    <property type="evidence" value="ECO:0007669"/>
    <property type="project" value="UniProtKB-KW"/>
</dbReference>
<comment type="function">
    <text evidence="6">Catalyzes the reversible reaction in which hydroxymethyl group from 5,10-methylenetetrahydrofolate is transferred onto alpha-ketoisovalerate to form ketopantoate.</text>
</comment>
<comment type="caution">
    <text evidence="10">The sequence shown here is derived from an EMBL/GenBank/DDBJ whole genome shotgun (WGS) entry which is preliminary data.</text>
</comment>
<dbReference type="PIRSF" id="PIRSF000388">
    <property type="entry name" value="Pantoate_hydroxy_MeTrfase"/>
    <property type="match status" value="1"/>
</dbReference>
<dbReference type="InterPro" id="IPR040442">
    <property type="entry name" value="Pyrv_kinase-like_dom_sf"/>
</dbReference>
<dbReference type="EMBL" id="NBVN01000004">
    <property type="protein sequence ID" value="PUA32594.1"/>
    <property type="molecule type" value="Genomic_DNA"/>
</dbReference>
<dbReference type="GO" id="GO:0008168">
    <property type="term" value="F:methyltransferase activity"/>
    <property type="evidence" value="ECO:0007669"/>
    <property type="project" value="UniProtKB-KW"/>
</dbReference>
<comment type="subunit">
    <text evidence="6">Homodecamer; pentamer of dimers.</text>
</comment>
<feature type="binding site" evidence="6 9">
    <location>
        <position position="80"/>
    </location>
    <ligand>
        <name>Mg(2+)</name>
        <dbReference type="ChEBI" id="CHEBI:18420"/>
    </ligand>
</feature>
<dbReference type="CDD" id="cd06557">
    <property type="entry name" value="KPHMT-like"/>
    <property type="match status" value="1"/>
</dbReference>
<name>A0A2R7Y505_9CREN</name>
<comment type="cofactor">
    <cofactor evidence="6 9">
        <name>Mg(2+)</name>
        <dbReference type="ChEBI" id="CHEBI:18420"/>
    </cofactor>
    <text evidence="6 9">Binds 1 Mg(2+) ion per subunit.</text>
</comment>
<protein>
    <recommendedName>
        <fullName evidence="6">3-methyl-2-oxobutanoate hydroxymethyltransferase</fullName>
        <ecNumber evidence="6">2.1.2.11</ecNumber>
    </recommendedName>
    <alternativeName>
        <fullName evidence="6">Ketopantoate hydroxymethyltransferase</fullName>
        <shortName evidence="6">KPHMT</shortName>
    </alternativeName>
</protein>
<dbReference type="NCBIfam" id="NF001452">
    <property type="entry name" value="PRK00311.1"/>
    <property type="match status" value="1"/>
</dbReference>
<keyword evidence="10" id="KW-0489">Methyltransferase</keyword>
<comment type="catalytic activity">
    <reaction evidence="6">
        <text>(6R)-5,10-methylene-5,6,7,8-tetrahydrofolate + 3-methyl-2-oxobutanoate + H2O = 2-dehydropantoate + (6S)-5,6,7,8-tetrahydrofolate</text>
        <dbReference type="Rhea" id="RHEA:11824"/>
        <dbReference type="ChEBI" id="CHEBI:11561"/>
        <dbReference type="ChEBI" id="CHEBI:11851"/>
        <dbReference type="ChEBI" id="CHEBI:15377"/>
        <dbReference type="ChEBI" id="CHEBI:15636"/>
        <dbReference type="ChEBI" id="CHEBI:57453"/>
        <dbReference type="EC" id="2.1.2.11"/>
    </reaction>
</comment>
<dbReference type="InterPro" id="IPR003700">
    <property type="entry name" value="Pantoate_hydroxy_MeTrfase"/>
</dbReference>
<dbReference type="Proteomes" id="UP000244093">
    <property type="component" value="Unassembled WGS sequence"/>
</dbReference>
<dbReference type="FunFam" id="3.20.20.60:FF:000003">
    <property type="entry name" value="3-methyl-2-oxobutanoate hydroxymethyltransferase"/>
    <property type="match status" value="1"/>
</dbReference>
<evidence type="ECO:0000313" key="11">
    <source>
        <dbReference type="Proteomes" id="UP000244093"/>
    </source>
</evidence>
<keyword evidence="6 9" id="KW-0479">Metal-binding</keyword>
<dbReference type="AlphaFoldDB" id="A0A2R7Y505"/>
<dbReference type="NCBIfam" id="TIGR00222">
    <property type="entry name" value="panB"/>
    <property type="match status" value="1"/>
</dbReference>
<evidence type="ECO:0000256" key="4">
    <source>
        <dbReference type="ARBA" id="ARBA00022842"/>
    </source>
</evidence>
<dbReference type="PANTHER" id="PTHR20881:SF0">
    <property type="entry name" value="3-METHYL-2-OXOBUTANOATE HYDROXYMETHYLTRANSFERASE"/>
    <property type="match status" value="1"/>
</dbReference>
<feature type="binding site" evidence="6 9">
    <location>
        <position position="111"/>
    </location>
    <ligand>
        <name>Mg(2+)</name>
        <dbReference type="ChEBI" id="CHEBI:18420"/>
    </ligand>
</feature>
<dbReference type="Pfam" id="PF02548">
    <property type="entry name" value="Pantoate_transf"/>
    <property type="match status" value="1"/>
</dbReference>
<evidence type="ECO:0000256" key="9">
    <source>
        <dbReference type="PIRSR" id="PIRSR000388-3"/>
    </source>
</evidence>
<dbReference type="Gene3D" id="3.20.20.60">
    <property type="entry name" value="Phosphoenolpyruvate-binding domains"/>
    <property type="match status" value="1"/>
</dbReference>
<comment type="similarity">
    <text evidence="2 6">Belongs to the PanB family.</text>
</comment>
<reference evidence="10 11" key="1">
    <citation type="journal article" date="2018" name="Syst. Appl. Microbiol.">
        <title>A new symbiotic nanoarchaeote (Candidatus Nanoclepta minutus) and its host (Zestosphaera tikiterensis gen. nov., sp. nov.) from a New Zealand hot spring.</title>
        <authorList>
            <person name="St John E."/>
            <person name="Liu Y."/>
            <person name="Podar M."/>
            <person name="Stott M.B."/>
            <person name="Meneghin J."/>
            <person name="Chen Z."/>
            <person name="Lagutin K."/>
            <person name="Mitchell K."/>
            <person name="Reysenbach A.L."/>
        </authorList>
    </citation>
    <scope>NUCLEOTIDE SEQUENCE [LARGE SCALE GENOMIC DNA]</scope>
    <source>
        <strain evidence="10">NZ3</strain>
    </source>
</reference>
<dbReference type="SUPFAM" id="SSF51621">
    <property type="entry name" value="Phosphoenolpyruvate/pyruvate domain"/>
    <property type="match status" value="1"/>
</dbReference>
<keyword evidence="5 6" id="KW-0173">Coenzyme A biosynthesis</keyword>
<evidence type="ECO:0000313" key="10">
    <source>
        <dbReference type="EMBL" id="PUA32594.1"/>
    </source>
</evidence>
<keyword evidence="3 6" id="KW-0808">Transferase</keyword>
<evidence type="ECO:0000256" key="6">
    <source>
        <dbReference type="HAMAP-Rule" id="MF_00156"/>
    </source>
</evidence>
<comment type="pathway">
    <text evidence="6">Cofactor biosynthesis; coenzyme A biosynthesis.</text>
</comment>